<accession>A0A8X7T408</accession>
<dbReference type="Proteomes" id="UP000078113">
    <property type="component" value="Unassembled WGS sequence"/>
</dbReference>
<evidence type="ECO:0000259" key="1">
    <source>
        <dbReference type="PROSITE" id="PS50011"/>
    </source>
</evidence>
<dbReference type="PROSITE" id="PS50011">
    <property type="entry name" value="PROTEIN_KINASE_DOM"/>
    <property type="match status" value="1"/>
</dbReference>
<organism evidence="2 3">
    <name type="scientific">Tilletia walkeri</name>
    <dbReference type="NCBI Taxonomy" id="117179"/>
    <lineage>
        <taxon>Eukaryota</taxon>
        <taxon>Fungi</taxon>
        <taxon>Dikarya</taxon>
        <taxon>Basidiomycota</taxon>
        <taxon>Ustilaginomycotina</taxon>
        <taxon>Exobasidiomycetes</taxon>
        <taxon>Tilletiales</taxon>
        <taxon>Tilletiaceae</taxon>
        <taxon>Tilletia</taxon>
    </lineage>
</organism>
<gene>
    <name evidence="2" type="ORF">A4X09_0g4733</name>
</gene>
<dbReference type="EMBL" id="LWDG02000212">
    <property type="protein sequence ID" value="KAE8267614.1"/>
    <property type="molecule type" value="Genomic_DNA"/>
</dbReference>
<dbReference type="InterPro" id="IPR011009">
    <property type="entry name" value="Kinase-like_dom_sf"/>
</dbReference>
<dbReference type="InterPro" id="IPR000719">
    <property type="entry name" value="Prot_kinase_dom"/>
</dbReference>
<feature type="domain" description="Protein kinase" evidence="1">
    <location>
        <begin position="98"/>
        <end position="405"/>
    </location>
</feature>
<dbReference type="Gene3D" id="1.10.510.10">
    <property type="entry name" value="Transferase(Phosphotransferase) domain 1"/>
    <property type="match status" value="1"/>
</dbReference>
<comment type="caution">
    <text evidence="2">The sequence shown here is derived from an EMBL/GenBank/DDBJ whole genome shotgun (WGS) entry which is preliminary data.</text>
</comment>
<name>A0A8X7T408_9BASI</name>
<reference evidence="2" key="2">
    <citation type="journal article" date="2019" name="IMA Fungus">
        <title>Genome sequencing and comparison of five Tilletia species to identify candidate genes for the detection of regulated species infecting wheat.</title>
        <authorList>
            <person name="Nguyen H.D.T."/>
            <person name="Sultana T."/>
            <person name="Kesanakurti P."/>
            <person name="Hambleton S."/>
        </authorList>
    </citation>
    <scope>NUCLEOTIDE SEQUENCE</scope>
    <source>
        <strain evidence="2">DAOMC 236422</strain>
    </source>
</reference>
<dbReference type="GO" id="GO:0004672">
    <property type="term" value="F:protein kinase activity"/>
    <property type="evidence" value="ECO:0007669"/>
    <property type="project" value="InterPro"/>
</dbReference>
<dbReference type="AlphaFoldDB" id="A0A8X7T408"/>
<evidence type="ECO:0000313" key="3">
    <source>
        <dbReference type="Proteomes" id="UP000078113"/>
    </source>
</evidence>
<reference evidence="2" key="1">
    <citation type="submission" date="2016-04" db="EMBL/GenBank/DDBJ databases">
        <authorList>
            <person name="Nguyen H.D."/>
            <person name="Samba Siva P."/>
            <person name="Cullis J."/>
            <person name="Levesque C.A."/>
            <person name="Hambleton S."/>
        </authorList>
    </citation>
    <scope>NUCLEOTIDE SEQUENCE</scope>
    <source>
        <strain evidence="2">DAOMC 236422</strain>
    </source>
</reference>
<dbReference type="SUPFAM" id="SSF56112">
    <property type="entry name" value="Protein kinase-like (PK-like)"/>
    <property type="match status" value="1"/>
</dbReference>
<sequence>MELIKVVRDALPSLLQEARHTAEGLITGSQLCAEITAHPTSNRPRVKLVGDLFRTIASDLLPYLSEDQYMETPRIDLSAITCYLGPPSGDDGPWKGNVFVVHANNPGVAGGVAMKQVVLKAIYVSTPPSISYQSKQDFQDSSHSPVWTNSAMLTGELDILTSLPPHPNVIPAPLAIVTVGDGKLVGWLQKQYAGLVVEDAVSERYTRTAVHRRMRYALDLCCGARFLWENGVYHPDLSLDNTLDHDGCLLLMDLEPLPCYNNKDGPIAPEAAGRWIFDQEAGDNVLRYVRLQGTPSRNRTILADLVRSSIPREALERLLVFSIGSILSHLLDCRLIFEWAPRNELHDGIQLNAAPKPGEDPKRDTWEALLPPSVHGIAQRCCAFDPRERPSLNDIIFELKRHLRP</sequence>
<protein>
    <recommendedName>
        <fullName evidence="1">Protein kinase domain-containing protein</fullName>
    </recommendedName>
</protein>
<evidence type="ECO:0000313" key="2">
    <source>
        <dbReference type="EMBL" id="KAE8267614.1"/>
    </source>
</evidence>
<proteinExistence type="predicted"/>
<keyword evidence="3" id="KW-1185">Reference proteome</keyword>
<dbReference type="GO" id="GO:0005524">
    <property type="term" value="F:ATP binding"/>
    <property type="evidence" value="ECO:0007669"/>
    <property type="project" value="InterPro"/>
</dbReference>